<comment type="caution">
    <text evidence="2">The sequence shown here is derived from an EMBL/GenBank/DDBJ whole genome shotgun (WGS) entry which is preliminary data.</text>
</comment>
<keyword evidence="3" id="KW-1185">Reference proteome</keyword>
<feature type="compositionally biased region" description="Basic residues" evidence="1">
    <location>
        <begin position="30"/>
        <end position="42"/>
    </location>
</feature>
<dbReference type="EMBL" id="JACGCI010000004">
    <property type="protein sequence ID" value="KAF6764343.1"/>
    <property type="molecule type" value="Genomic_DNA"/>
</dbReference>
<feature type="compositionally biased region" description="Low complexity" evidence="1">
    <location>
        <begin position="351"/>
        <end position="362"/>
    </location>
</feature>
<feature type="region of interest" description="Disordered" evidence="1">
    <location>
        <begin position="1"/>
        <end position="100"/>
    </location>
</feature>
<feature type="compositionally biased region" description="Low complexity" evidence="1">
    <location>
        <begin position="79"/>
        <end position="90"/>
    </location>
</feature>
<sequence>MGTSKKRPRSPSPDSSDSMTEAHPAPIRTYKSKSRKNKRQRHSPSPDLPPDESSDHSRPPSRQHRSQKAPLPFVDSLRAAASSAASKHGSSGQGRSSGGTDAEKMIQEMLGTMASDSIAAATSETSRGLKKKMAGKKGSKVASASSAKPAKRHASTGKSSTTPEGITLGSILVLPFGVTKAPKSRNGVGSGSLSKFVLGKEAPVLKPTYLVAQEHQGLYHSNPADGIFIPTSASYSELVAILSGLLPNPFEFFRGMDHPKLRDSSKEAPFVLCSKFQRTIEVAPIARNRLPDGKAVADLFPAAKKKSFADRMLIIAYQIFLATRDKIPERMLRQWANDSDEDFGDSDDSDANSSGSSESESSPPKKVTDKGKQKAIVIDSSSDSEAADQDSSDEAMSSDSPPAPKRAAKMRAQEKLRLRSPTPASQSEAGVDIVMREENGVLHYFPDSKEPWVVTEDGGIVPLDYCITKAPRAGRPSEGSSQPGTSRSHLAMSRNNGPTRENSPTMQNLSASLSSFQIPVDETLDDPWGDDRPITFHL</sequence>
<proteinExistence type="predicted"/>
<feature type="compositionally biased region" description="Basic residues" evidence="1">
    <location>
        <begin position="128"/>
        <end position="139"/>
    </location>
</feature>
<evidence type="ECO:0000313" key="3">
    <source>
        <dbReference type="Proteomes" id="UP000521943"/>
    </source>
</evidence>
<dbReference type="AlphaFoldDB" id="A0A8H6MCM9"/>
<evidence type="ECO:0000313" key="2">
    <source>
        <dbReference type="EMBL" id="KAF6764343.1"/>
    </source>
</evidence>
<feature type="compositionally biased region" description="Acidic residues" evidence="1">
    <location>
        <begin position="338"/>
        <end position="350"/>
    </location>
</feature>
<feature type="region of interest" description="Disordered" evidence="1">
    <location>
        <begin position="470"/>
        <end position="510"/>
    </location>
</feature>
<evidence type="ECO:0000256" key="1">
    <source>
        <dbReference type="SAM" id="MobiDB-lite"/>
    </source>
</evidence>
<protein>
    <submittedName>
        <fullName evidence="2">Uncharacterized protein</fullName>
    </submittedName>
</protein>
<feature type="region of interest" description="Disordered" evidence="1">
    <location>
        <begin position="118"/>
        <end position="162"/>
    </location>
</feature>
<reference evidence="2 3" key="1">
    <citation type="submission" date="2020-07" db="EMBL/GenBank/DDBJ databases">
        <title>Comparative genomics of pyrophilous fungi reveals a link between fire events and developmental genes.</title>
        <authorList>
            <consortium name="DOE Joint Genome Institute"/>
            <person name="Steindorff A.S."/>
            <person name="Carver A."/>
            <person name="Calhoun S."/>
            <person name="Stillman K."/>
            <person name="Liu H."/>
            <person name="Lipzen A."/>
            <person name="Pangilinan J."/>
            <person name="Labutti K."/>
            <person name="Bruns T.D."/>
            <person name="Grigoriev I.V."/>
        </authorList>
    </citation>
    <scope>NUCLEOTIDE SEQUENCE [LARGE SCALE GENOMIC DNA]</scope>
    <source>
        <strain evidence="2 3">CBS 144469</strain>
    </source>
</reference>
<name>A0A8H6MCM9_9AGAR</name>
<feature type="region of interest" description="Disordered" evidence="1">
    <location>
        <begin position="338"/>
        <end position="431"/>
    </location>
</feature>
<accession>A0A8H6MCM9</accession>
<dbReference type="Proteomes" id="UP000521943">
    <property type="component" value="Unassembled WGS sequence"/>
</dbReference>
<feature type="compositionally biased region" description="Polar residues" evidence="1">
    <location>
        <begin position="478"/>
        <end position="510"/>
    </location>
</feature>
<gene>
    <name evidence="2" type="ORF">DFP72DRAFT_840413</name>
</gene>
<organism evidence="2 3">
    <name type="scientific">Ephemerocybe angulata</name>
    <dbReference type="NCBI Taxonomy" id="980116"/>
    <lineage>
        <taxon>Eukaryota</taxon>
        <taxon>Fungi</taxon>
        <taxon>Dikarya</taxon>
        <taxon>Basidiomycota</taxon>
        <taxon>Agaricomycotina</taxon>
        <taxon>Agaricomycetes</taxon>
        <taxon>Agaricomycetidae</taxon>
        <taxon>Agaricales</taxon>
        <taxon>Agaricineae</taxon>
        <taxon>Psathyrellaceae</taxon>
        <taxon>Ephemerocybe</taxon>
    </lineage>
</organism>